<dbReference type="EMBL" id="LUGH01002185">
    <property type="protein sequence ID" value="OBZ80396.1"/>
    <property type="molecule type" value="Genomic_DNA"/>
</dbReference>
<gene>
    <name evidence="1" type="ORF">A0J61_11555</name>
</gene>
<sequence>MTSNVITDSVEVNWVPKEALTQFQKAALGFVRLLEEHGTPRQHQRDYVNYFNAKFAPQFKTDACVLGPFANQFLQSPDTY</sequence>
<evidence type="ECO:0000313" key="2">
    <source>
        <dbReference type="Proteomes" id="UP000093000"/>
    </source>
</evidence>
<dbReference type="Proteomes" id="UP000093000">
    <property type="component" value="Unassembled WGS sequence"/>
</dbReference>
<name>A0A1C7MVF5_9FUNG</name>
<protein>
    <submittedName>
        <fullName evidence="1">Uncharacterized protein</fullName>
    </submittedName>
</protein>
<dbReference type="InParanoid" id="A0A1C7MVF5"/>
<dbReference type="AlphaFoldDB" id="A0A1C7MVF5"/>
<keyword evidence="2" id="KW-1185">Reference proteome</keyword>
<reference evidence="1 2" key="1">
    <citation type="submission" date="2016-03" db="EMBL/GenBank/DDBJ databases">
        <title>Choanephora cucurbitarum.</title>
        <authorList>
            <person name="Min B."/>
            <person name="Park H."/>
            <person name="Park J.-H."/>
            <person name="Shin H.-D."/>
            <person name="Choi I.-G."/>
        </authorList>
    </citation>
    <scope>NUCLEOTIDE SEQUENCE [LARGE SCALE GENOMIC DNA]</scope>
    <source>
        <strain evidence="1 2">KUS-F28377</strain>
    </source>
</reference>
<accession>A0A1C7MVF5</accession>
<comment type="caution">
    <text evidence="1">The sequence shown here is derived from an EMBL/GenBank/DDBJ whole genome shotgun (WGS) entry which is preliminary data.</text>
</comment>
<proteinExistence type="predicted"/>
<organism evidence="1 2">
    <name type="scientific">Choanephora cucurbitarum</name>
    <dbReference type="NCBI Taxonomy" id="101091"/>
    <lineage>
        <taxon>Eukaryota</taxon>
        <taxon>Fungi</taxon>
        <taxon>Fungi incertae sedis</taxon>
        <taxon>Mucoromycota</taxon>
        <taxon>Mucoromycotina</taxon>
        <taxon>Mucoromycetes</taxon>
        <taxon>Mucorales</taxon>
        <taxon>Mucorineae</taxon>
        <taxon>Choanephoraceae</taxon>
        <taxon>Choanephoroideae</taxon>
        <taxon>Choanephora</taxon>
    </lineage>
</organism>
<evidence type="ECO:0000313" key="1">
    <source>
        <dbReference type="EMBL" id="OBZ80396.1"/>
    </source>
</evidence>